<proteinExistence type="predicted"/>
<feature type="region of interest" description="Disordered" evidence="1">
    <location>
        <begin position="1"/>
        <end position="61"/>
    </location>
</feature>
<protein>
    <submittedName>
        <fullName evidence="2">SSU ribosomal protein S14p (S29e) @ SSU ribosomal protein S14p (S29e), zinc-dependent</fullName>
    </submittedName>
</protein>
<organism evidence="2">
    <name type="scientific">uncultured Acidimicrobiales bacterium</name>
    <dbReference type="NCBI Taxonomy" id="310071"/>
    <lineage>
        <taxon>Bacteria</taxon>
        <taxon>Bacillati</taxon>
        <taxon>Actinomycetota</taxon>
        <taxon>Acidimicrobiia</taxon>
        <taxon>Acidimicrobiales</taxon>
        <taxon>environmental samples</taxon>
    </lineage>
</organism>
<gene>
    <name evidence="2" type="ORF">AVDCRST_MAG20-2600</name>
</gene>
<name>A0A6J4IS21_9ACTN</name>
<dbReference type="EMBL" id="CADCSY010000121">
    <property type="protein sequence ID" value="CAA9259223.1"/>
    <property type="molecule type" value="Genomic_DNA"/>
</dbReference>
<reference evidence="2" key="1">
    <citation type="submission" date="2020-02" db="EMBL/GenBank/DDBJ databases">
        <authorList>
            <person name="Meier V. D."/>
        </authorList>
    </citation>
    <scope>NUCLEOTIDE SEQUENCE</scope>
    <source>
        <strain evidence="2">AVDCRST_MAG20</strain>
    </source>
</reference>
<feature type="compositionally biased region" description="Polar residues" evidence="1">
    <location>
        <begin position="1"/>
        <end position="11"/>
    </location>
</feature>
<accession>A0A6J4IS21</accession>
<dbReference type="AlphaFoldDB" id="A0A6J4IS21"/>
<dbReference type="GO" id="GO:0005840">
    <property type="term" value="C:ribosome"/>
    <property type="evidence" value="ECO:0007669"/>
    <property type="project" value="UniProtKB-KW"/>
</dbReference>
<feature type="non-terminal residue" evidence="2">
    <location>
        <position position="1"/>
    </location>
</feature>
<feature type="compositionally biased region" description="Basic residues" evidence="1">
    <location>
        <begin position="51"/>
        <end position="61"/>
    </location>
</feature>
<keyword evidence="2" id="KW-0687">Ribonucleoprotein</keyword>
<evidence type="ECO:0000313" key="2">
    <source>
        <dbReference type="EMBL" id="CAA9259223.1"/>
    </source>
</evidence>
<evidence type="ECO:0000256" key="1">
    <source>
        <dbReference type="SAM" id="MobiDB-lite"/>
    </source>
</evidence>
<feature type="non-terminal residue" evidence="2">
    <location>
        <position position="61"/>
    </location>
</feature>
<keyword evidence="2" id="KW-0689">Ribosomal protein</keyword>
<sequence>GEDCTQGQGRPQAQVRRARLHPLPALRPPQGRLPQVRPVPHLPARDGPPRRAARRHQVLLV</sequence>